<dbReference type="InterPro" id="IPR010730">
    <property type="entry name" value="HET"/>
</dbReference>
<sequence>MMGSIYRNASRVVAWVGDSSRGAGALTVLRAIATNQPSAPKEYWNHQEIRELLQGDGYKWQKVTELFRSDFFGRRWIIQELVLAKDVVLKHGHEELPWSDMSVCLSRDNSLKDSVMAWSDEIMTGIAWATKIAFIRFLVWGVDANEETLERLSPALRDFAQAIIDSRDGGGTGIGCLPLGTLLGLSTGFQATEPKDAVYAVLGLARDEWKGRITIDYSNHTSEAQVVQDATRFVLTTPSEQLDLLQHAGCGYSGGPEMWVDPISLRRLRPRKTFSLFARNPKPRDLALSSWVPHYNTSYLEHPIFDDQGYWAGRPKGGPGKEINEVADENGEIIPALISMSASAVGCIAQMGGVYTAADDEKAENLCLRRFLTEAARLASHISRDQYHPEDVDNVIWRTIFGDCEAQRGPPFQDEELGRLRAATLCVADLTPPWPGPAPAIDRADVSRADIRRAMSALHKASLARRLAITDRGHLGLVPPGSVVGDLVCIIWGASMPFVVRQLARRQQEDTTDRDEHVLVGGCYLHGFMLGQATPREYPATTMIFR</sequence>
<dbReference type="AlphaFoldDB" id="A0AAE0NCU7"/>
<proteinExistence type="predicted"/>
<protein>
    <recommendedName>
        <fullName evidence="1">Heterokaryon incompatibility domain-containing protein</fullName>
    </recommendedName>
</protein>
<dbReference type="Proteomes" id="UP001287356">
    <property type="component" value="Unassembled WGS sequence"/>
</dbReference>
<reference evidence="2" key="2">
    <citation type="submission" date="2023-06" db="EMBL/GenBank/DDBJ databases">
        <authorList>
            <consortium name="Lawrence Berkeley National Laboratory"/>
            <person name="Haridas S."/>
            <person name="Hensen N."/>
            <person name="Bonometti L."/>
            <person name="Westerberg I."/>
            <person name="Brannstrom I.O."/>
            <person name="Guillou S."/>
            <person name="Cros-Aarteil S."/>
            <person name="Calhoun S."/>
            <person name="Kuo A."/>
            <person name="Mondo S."/>
            <person name="Pangilinan J."/>
            <person name="Riley R."/>
            <person name="Labutti K."/>
            <person name="Andreopoulos B."/>
            <person name="Lipzen A."/>
            <person name="Chen C."/>
            <person name="Yanf M."/>
            <person name="Daum C."/>
            <person name="Ng V."/>
            <person name="Clum A."/>
            <person name="Steindorff A."/>
            <person name="Ohm R."/>
            <person name="Martin F."/>
            <person name="Silar P."/>
            <person name="Natvig D."/>
            <person name="Lalanne C."/>
            <person name="Gautier V."/>
            <person name="Ament-Velasquez S.L."/>
            <person name="Kruys A."/>
            <person name="Hutchinson M.I."/>
            <person name="Powell A.J."/>
            <person name="Barry K."/>
            <person name="Miller A.N."/>
            <person name="Grigoriev I.V."/>
            <person name="Debuchy R."/>
            <person name="Gladieux P."/>
            <person name="Thoren M.H."/>
            <person name="Johannesson H."/>
        </authorList>
    </citation>
    <scope>NUCLEOTIDE SEQUENCE</scope>
    <source>
        <strain evidence="2">CBS 958.72</strain>
    </source>
</reference>
<feature type="domain" description="Heterokaryon incompatibility" evidence="1">
    <location>
        <begin position="1"/>
        <end position="80"/>
    </location>
</feature>
<evidence type="ECO:0000313" key="2">
    <source>
        <dbReference type="EMBL" id="KAK3378703.1"/>
    </source>
</evidence>
<dbReference type="Pfam" id="PF26639">
    <property type="entry name" value="Het-6_barrel"/>
    <property type="match status" value="1"/>
</dbReference>
<accession>A0AAE0NCU7</accession>
<evidence type="ECO:0000259" key="1">
    <source>
        <dbReference type="Pfam" id="PF06985"/>
    </source>
</evidence>
<dbReference type="EMBL" id="JAULSN010000002">
    <property type="protein sequence ID" value="KAK3378703.1"/>
    <property type="molecule type" value="Genomic_DNA"/>
</dbReference>
<name>A0AAE0NCU7_9PEZI</name>
<comment type="caution">
    <text evidence="2">The sequence shown here is derived from an EMBL/GenBank/DDBJ whole genome shotgun (WGS) entry which is preliminary data.</text>
</comment>
<dbReference type="Pfam" id="PF06985">
    <property type="entry name" value="HET"/>
    <property type="match status" value="1"/>
</dbReference>
<reference evidence="2" key="1">
    <citation type="journal article" date="2023" name="Mol. Phylogenet. Evol.">
        <title>Genome-scale phylogeny and comparative genomics of the fungal order Sordariales.</title>
        <authorList>
            <person name="Hensen N."/>
            <person name="Bonometti L."/>
            <person name="Westerberg I."/>
            <person name="Brannstrom I.O."/>
            <person name="Guillou S."/>
            <person name="Cros-Aarteil S."/>
            <person name="Calhoun S."/>
            <person name="Haridas S."/>
            <person name="Kuo A."/>
            <person name="Mondo S."/>
            <person name="Pangilinan J."/>
            <person name="Riley R."/>
            <person name="LaButti K."/>
            <person name="Andreopoulos B."/>
            <person name="Lipzen A."/>
            <person name="Chen C."/>
            <person name="Yan M."/>
            <person name="Daum C."/>
            <person name="Ng V."/>
            <person name="Clum A."/>
            <person name="Steindorff A."/>
            <person name="Ohm R.A."/>
            <person name="Martin F."/>
            <person name="Silar P."/>
            <person name="Natvig D.O."/>
            <person name="Lalanne C."/>
            <person name="Gautier V."/>
            <person name="Ament-Velasquez S.L."/>
            <person name="Kruys A."/>
            <person name="Hutchinson M.I."/>
            <person name="Powell A.J."/>
            <person name="Barry K."/>
            <person name="Miller A.N."/>
            <person name="Grigoriev I.V."/>
            <person name="Debuchy R."/>
            <person name="Gladieux P."/>
            <person name="Hiltunen Thoren M."/>
            <person name="Johannesson H."/>
        </authorList>
    </citation>
    <scope>NUCLEOTIDE SEQUENCE</scope>
    <source>
        <strain evidence="2">CBS 958.72</strain>
    </source>
</reference>
<dbReference type="PANTHER" id="PTHR24148:SF64">
    <property type="entry name" value="HETEROKARYON INCOMPATIBILITY DOMAIN-CONTAINING PROTEIN"/>
    <property type="match status" value="1"/>
</dbReference>
<organism evidence="2 3">
    <name type="scientific">Lasiosphaeria ovina</name>
    <dbReference type="NCBI Taxonomy" id="92902"/>
    <lineage>
        <taxon>Eukaryota</taxon>
        <taxon>Fungi</taxon>
        <taxon>Dikarya</taxon>
        <taxon>Ascomycota</taxon>
        <taxon>Pezizomycotina</taxon>
        <taxon>Sordariomycetes</taxon>
        <taxon>Sordariomycetidae</taxon>
        <taxon>Sordariales</taxon>
        <taxon>Lasiosphaeriaceae</taxon>
        <taxon>Lasiosphaeria</taxon>
    </lineage>
</organism>
<gene>
    <name evidence="2" type="ORF">B0T24DRAFT_609704</name>
</gene>
<dbReference type="InterPro" id="IPR052895">
    <property type="entry name" value="HetReg/Transcr_Mod"/>
</dbReference>
<evidence type="ECO:0000313" key="3">
    <source>
        <dbReference type="Proteomes" id="UP001287356"/>
    </source>
</evidence>
<keyword evidence="3" id="KW-1185">Reference proteome</keyword>
<dbReference type="PANTHER" id="PTHR24148">
    <property type="entry name" value="ANKYRIN REPEAT DOMAIN-CONTAINING PROTEIN 39 HOMOLOG-RELATED"/>
    <property type="match status" value="1"/>
</dbReference>